<reference evidence="1 2" key="1">
    <citation type="journal article" date="2021" name="Nat. Plants">
        <title>The Taxus genome provides insights into paclitaxel biosynthesis.</title>
        <authorList>
            <person name="Xiong X."/>
            <person name="Gou J."/>
            <person name="Liao Q."/>
            <person name="Li Y."/>
            <person name="Zhou Q."/>
            <person name="Bi G."/>
            <person name="Li C."/>
            <person name="Du R."/>
            <person name="Wang X."/>
            <person name="Sun T."/>
            <person name="Guo L."/>
            <person name="Liang H."/>
            <person name="Lu P."/>
            <person name="Wu Y."/>
            <person name="Zhang Z."/>
            <person name="Ro D.K."/>
            <person name="Shang Y."/>
            <person name="Huang S."/>
            <person name="Yan J."/>
        </authorList>
    </citation>
    <scope>NUCLEOTIDE SEQUENCE [LARGE SCALE GENOMIC DNA]</scope>
    <source>
        <strain evidence="1">Ta-2019</strain>
    </source>
</reference>
<evidence type="ECO:0000313" key="2">
    <source>
        <dbReference type="Proteomes" id="UP000824469"/>
    </source>
</evidence>
<feature type="non-terminal residue" evidence="1">
    <location>
        <position position="75"/>
    </location>
</feature>
<feature type="non-terminal residue" evidence="1">
    <location>
        <position position="1"/>
    </location>
</feature>
<dbReference type="AlphaFoldDB" id="A0AA38G5P5"/>
<comment type="caution">
    <text evidence="1">The sequence shown here is derived from an EMBL/GenBank/DDBJ whole genome shotgun (WGS) entry which is preliminary data.</text>
</comment>
<proteinExistence type="predicted"/>
<evidence type="ECO:0000313" key="1">
    <source>
        <dbReference type="EMBL" id="KAH9316587.1"/>
    </source>
</evidence>
<keyword evidence="2" id="KW-1185">Reference proteome</keyword>
<organism evidence="1 2">
    <name type="scientific">Taxus chinensis</name>
    <name type="common">Chinese yew</name>
    <name type="synonym">Taxus wallichiana var. chinensis</name>
    <dbReference type="NCBI Taxonomy" id="29808"/>
    <lineage>
        <taxon>Eukaryota</taxon>
        <taxon>Viridiplantae</taxon>
        <taxon>Streptophyta</taxon>
        <taxon>Embryophyta</taxon>
        <taxon>Tracheophyta</taxon>
        <taxon>Spermatophyta</taxon>
        <taxon>Pinopsida</taxon>
        <taxon>Pinidae</taxon>
        <taxon>Conifers II</taxon>
        <taxon>Cupressales</taxon>
        <taxon>Taxaceae</taxon>
        <taxon>Taxus</taxon>
    </lineage>
</organism>
<sequence length="75" mass="8646">GHDQNILVHFAMDWKDGKVKYGGHRVTINEELIVESIGLELEGYHFFSKRIDRVTKAKKLSDEGEELEFVSADIR</sequence>
<name>A0AA38G5P5_TAXCH</name>
<accession>A0AA38G5P5</accession>
<dbReference type="EMBL" id="JAHRHJ020000005">
    <property type="protein sequence ID" value="KAH9316587.1"/>
    <property type="molecule type" value="Genomic_DNA"/>
</dbReference>
<gene>
    <name evidence="1" type="ORF">KI387_025214</name>
</gene>
<protein>
    <submittedName>
        <fullName evidence="1">Uncharacterized protein</fullName>
    </submittedName>
</protein>
<dbReference type="Proteomes" id="UP000824469">
    <property type="component" value="Unassembled WGS sequence"/>
</dbReference>